<dbReference type="GO" id="GO:0005737">
    <property type="term" value="C:cytoplasm"/>
    <property type="evidence" value="ECO:0007669"/>
    <property type="project" value="TreeGrafter"/>
</dbReference>
<dbReference type="SMART" id="SM00248">
    <property type="entry name" value="ANK"/>
    <property type="match status" value="12"/>
</dbReference>
<dbReference type="Pfam" id="PF00023">
    <property type="entry name" value="Ank"/>
    <property type="match status" value="1"/>
</dbReference>
<dbReference type="InterPro" id="IPR036770">
    <property type="entry name" value="Ankyrin_rpt-contain_sf"/>
</dbReference>
<dbReference type="OrthoDB" id="1577640at2759"/>
<feature type="domain" description="NACHT" evidence="5">
    <location>
        <begin position="213"/>
        <end position="358"/>
    </location>
</feature>
<dbReference type="Gene3D" id="3.40.50.300">
    <property type="entry name" value="P-loop containing nucleotide triphosphate hydrolases"/>
    <property type="match status" value="1"/>
</dbReference>
<evidence type="ECO:0000256" key="2">
    <source>
        <dbReference type="ARBA" id="ARBA00023043"/>
    </source>
</evidence>
<feature type="coiled-coil region" evidence="4">
    <location>
        <begin position="32"/>
        <end position="59"/>
    </location>
</feature>
<dbReference type="Pfam" id="PF13637">
    <property type="entry name" value="Ank_4"/>
    <property type="match status" value="1"/>
</dbReference>
<keyword evidence="7" id="KW-1185">Reference proteome</keyword>
<dbReference type="PROSITE" id="PS50297">
    <property type="entry name" value="ANK_REP_REGION"/>
    <property type="match status" value="9"/>
</dbReference>
<protein>
    <recommendedName>
        <fullName evidence="5">NACHT domain-containing protein</fullName>
    </recommendedName>
</protein>
<feature type="repeat" description="ANK" evidence="3">
    <location>
        <begin position="947"/>
        <end position="979"/>
    </location>
</feature>
<dbReference type="SUPFAM" id="SSF52540">
    <property type="entry name" value="P-loop containing nucleoside triphosphate hydrolases"/>
    <property type="match status" value="1"/>
</dbReference>
<dbReference type="Proteomes" id="UP000184330">
    <property type="component" value="Unassembled WGS sequence"/>
</dbReference>
<dbReference type="InterPro" id="IPR056884">
    <property type="entry name" value="NPHP3-like_N"/>
</dbReference>
<feature type="repeat" description="ANK" evidence="3">
    <location>
        <begin position="847"/>
        <end position="879"/>
    </location>
</feature>
<keyword evidence="4" id="KW-0175">Coiled coil</keyword>
<feature type="repeat" description="ANK" evidence="3">
    <location>
        <begin position="1075"/>
        <end position="1107"/>
    </location>
</feature>
<dbReference type="Pfam" id="PF17111">
    <property type="entry name" value="PigL_N"/>
    <property type="match status" value="1"/>
</dbReference>
<dbReference type="InterPro" id="IPR002110">
    <property type="entry name" value="Ankyrin_rpt"/>
</dbReference>
<evidence type="ECO:0000313" key="6">
    <source>
        <dbReference type="EMBL" id="CZR62107.1"/>
    </source>
</evidence>
<dbReference type="STRING" id="576137.A0A1L7XAV9"/>
<dbReference type="PANTHER" id="PTHR23206">
    <property type="entry name" value="MASK PROTEIN"/>
    <property type="match status" value="1"/>
</dbReference>
<evidence type="ECO:0000256" key="1">
    <source>
        <dbReference type="ARBA" id="ARBA00022737"/>
    </source>
</evidence>
<keyword evidence="1" id="KW-0677">Repeat</keyword>
<keyword evidence="2 3" id="KW-0040">ANK repeat</keyword>
<dbReference type="AlphaFoldDB" id="A0A1L7XAV9"/>
<feature type="repeat" description="ANK" evidence="3">
    <location>
        <begin position="813"/>
        <end position="845"/>
    </location>
</feature>
<dbReference type="InterPro" id="IPR007111">
    <property type="entry name" value="NACHT_NTPase"/>
</dbReference>
<dbReference type="PROSITE" id="PS50088">
    <property type="entry name" value="ANK_REPEAT"/>
    <property type="match status" value="10"/>
</dbReference>
<organism evidence="6 7">
    <name type="scientific">Phialocephala subalpina</name>
    <dbReference type="NCBI Taxonomy" id="576137"/>
    <lineage>
        <taxon>Eukaryota</taxon>
        <taxon>Fungi</taxon>
        <taxon>Dikarya</taxon>
        <taxon>Ascomycota</taxon>
        <taxon>Pezizomycotina</taxon>
        <taxon>Leotiomycetes</taxon>
        <taxon>Helotiales</taxon>
        <taxon>Mollisiaceae</taxon>
        <taxon>Phialocephala</taxon>
        <taxon>Phialocephala fortinii species complex</taxon>
    </lineage>
</organism>
<dbReference type="SUPFAM" id="SSF48403">
    <property type="entry name" value="Ankyrin repeat"/>
    <property type="match status" value="2"/>
</dbReference>
<sequence>MAEAIGLAASLGGLISLGLSVCKGLTEYYSSYKSAEINIKFLCEEVNNLTQTLQSFEDAMKDSNIISKLETSASRLIEACKTRITELDNELKKFTITEKDRRRSVRKVMSRAVRALYPFQEDTLRKLRENISRANEILQQAASSVLIRQNNKMYDTIDRFYEREESKEIIRWLDPPRPSQSHAIASSKRREEETGSWFINSLEFSEWKSSPYSLLWLYGGAGCGKTVLCSTIINHLIDYCKNQSTSGIAYFYFDSTNHSISQDHSRLLRSIIEQLSSQNGSVPTPLKILYERCRNGTTQPSETELAHTLRNIIQLFSPCYLVIDAVDESKEKQEFLKLLNVVTQWRLPQIHFLLTSRTELDTEIPKRSWNSVTVSVEEHVDADVQKHVLVTLQEDDILNQWDPSQRKIIAMSLIDAARGNFRWVACQLQALRECHTLEELEEALGSLPATLEETYERALLAVEEKRMEGFRHILRWLSFSARPMQLGEVAEVLAIDFSTKPRPLYDPRRRFVNSARFFHKHSNLVSILTVKTKGGQHQELRLAHLSVRDYLLSKKIVASPVSYFTINKLSSHRSIAEACIVYLQRFEKPDELGAESLDAHSLARYAARFWSYHVQAATAAAVDQRLTVDTLSTVSDLETAPLIFLIIEFLLQISRVFGLSLPISQEVSREKDILTDLNRLCVELLSAQLQSQIRFFDPDTPWIDKPNVSRSINVLPSALYYAAHADLTDSVRELLAQGMNVNATGGRYGTPLQAASCKGYRDVIALLLENGADVNLFGGDYGYALQGACCYGHEECVKLLLNHGANVNVTGGEHHTALHAAAFNGHEHVVETLVQNGAEIDVAGPDDLRTPLIEAAAEGHTVVVELLLKVGANILAKDSGGWTALDESAPPGFDSVVRALIEHNPAILESRDARGKSALHHTAGQHHMSTITLLLELGMEANAKDNQGRSALYQATKSGNKAIVELLLKFGAEIFSKDRWGWTVLHMAAFHGHAEVGELFLERGAEINDGPRGWTPLHIAVLKKNVEFVELLLEHNADINVMTHEGLTALNYITPDDPYKAEAMARRLKIDNHNLTLTGLRFAASRGHDARIRELLERGADINAKDEGGLTALMWATMKDRSSTMRLLIENGADVNARNDEGRTAMDYFSGLEEDLNALLFEHGYKEEQSTSLVDTLAPEDLLAREALSEIRELITERMSLISS</sequence>
<evidence type="ECO:0000256" key="3">
    <source>
        <dbReference type="PROSITE-ProRule" id="PRU00023"/>
    </source>
</evidence>
<evidence type="ECO:0000313" key="7">
    <source>
        <dbReference type="Proteomes" id="UP000184330"/>
    </source>
</evidence>
<feature type="repeat" description="ANK" evidence="3">
    <location>
        <begin position="1108"/>
        <end position="1140"/>
    </location>
</feature>
<feature type="repeat" description="ANK" evidence="3">
    <location>
        <begin position="780"/>
        <end position="812"/>
    </location>
</feature>
<feature type="repeat" description="ANK" evidence="3">
    <location>
        <begin position="747"/>
        <end position="779"/>
    </location>
</feature>
<dbReference type="PANTHER" id="PTHR23206:SF7">
    <property type="entry name" value="PROTEIN KINASE DOMAIN-CONTAINING PROTEIN"/>
    <property type="match status" value="1"/>
</dbReference>
<evidence type="ECO:0000259" key="5">
    <source>
        <dbReference type="PROSITE" id="PS50837"/>
    </source>
</evidence>
<dbReference type="InterPro" id="IPR051631">
    <property type="entry name" value="Ankyrin-KH/SAM_domain"/>
</dbReference>
<evidence type="ECO:0000256" key="4">
    <source>
        <dbReference type="SAM" id="Coils"/>
    </source>
</evidence>
<dbReference type="Pfam" id="PF12796">
    <property type="entry name" value="Ank_2"/>
    <property type="match status" value="4"/>
</dbReference>
<feature type="repeat" description="ANK" evidence="3">
    <location>
        <begin position="980"/>
        <end position="1012"/>
    </location>
</feature>
<proteinExistence type="predicted"/>
<gene>
    <name evidence="6" type="ORF">PAC_12004</name>
</gene>
<reference evidence="6 7" key="1">
    <citation type="submission" date="2016-03" db="EMBL/GenBank/DDBJ databases">
        <authorList>
            <person name="Ploux O."/>
        </authorList>
    </citation>
    <scope>NUCLEOTIDE SEQUENCE [LARGE SCALE GENOMIC DNA]</scope>
    <source>
        <strain evidence="6 7">UAMH 11012</strain>
    </source>
</reference>
<dbReference type="PROSITE" id="PS50837">
    <property type="entry name" value="NACHT"/>
    <property type="match status" value="1"/>
</dbReference>
<dbReference type="EMBL" id="FJOG01000020">
    <property type="protein sequence ID" value="CZR62107.1"/>
    <property type="molecule type" value="Genomic_DNA"/>
</dbReference>
<feature type="repeat" description="ANK" evidence="3">
    <location>
        <begin position="914"/>
        <end position="946"/>
    </location>
</feature>
<dbReference type="Gene3D" id="1.25.40.20">
    <property type="entry name" value="Ankyrin repeat-containing domain"/>
    <property type="match status" value="4"/>
</dbReference>
<dbReference type="InterPro" id="IPR031348">
    <property type="entry name" value="PigL_N"/>
</dbReference>
<name>A0A1L7XAV9_9HELO</name>
<feature type="repeat" description="ANK" evidence="3">
    <location>
        <begin position="1012"/>
        <end position="1044"/>
    </location>
</feature>
<accession>A0A1L7XAV9</accession>
<dbReference type="InterPro" id="IPR027417">
    <property type="entry name" value="P-loop_NTPase"/>
</dbReference>
<dbReference type="PRINTS" id="PR01415">
    <property type="entry name" value="ANKYRIN"/>
</dbReference>
<dbReference type="Pfam" id="PF24883">
    <property type="entry name" value="NPHP3_N"/>
    <property type="match status" value="1"/>
</dbReference>